<name>A0A268REH2_SHOCL</name>
<comment type="caution">
    <text evidence="2">The sequence shown here is derived from an EMBL/GenBank/DDBJ whole genome shotgun (WGS) entry which is preliminary data.</text>
</comment>
<accession>A0A268REH2</accession>
<dbReference type="Proteomes" id="UP000216133">
    <property type="component" value="Unassembled WGS sequence"/>
</dbReference>
<gene>
    <name evidence="2" type="ORF">CHH61_23620</name>
</gene>
<dbReference type="PANTHER" id="PTHR33498:SF1">
    <property type="entry name" value="TRANSPOSASE FOR INSERTION SEQUENCE ELEMENT IS1557"/>
    <property type="match status" value="1"/>
</dbReference>
<evidence type="ECO:0000313" key="2">
    <source>
        <dbReference type="EMBL" id="PAF18633.1"/>
    </source>
</evidence>
<proteinExistence type="predicted"/>
<dbReference type="InterPro" id="IPR047951">
    <property type="entry name" value="Transpos_ISL3"/>
</dbReference>
<dbReference type="AlphaFoldDB" id="A0A268REH2"/>
<dbReference type="EMBL" id="NPBS01000377">
    <property type="protein sequence ID" value="PAF18633.1"/>
    <property type="molecule type" value="Genomic_DNA"/>
</dbReference>
<dbReference type="InterPro" id="IPR002560">
    <property type="entry name" value="Transposase_DDE"/>
</dbReference>
<feature type="non-terminal residue" evidence="2">
    <location>
        <position position="1"/>
    </location>
</feature>
<sequence length="73" mass="8577">GIPAFLKAVQTFRNWQVEILNSFIFPYSNGFLEGINNKTKVMKRNAYGFRRFDHFKAKILLNIRYKEIGVHLG</sequence>
<reference evidence="2 3" key="1">
    <citation type="submission" date="2017-07" db="EMBL/GenBank/DDBJ databases">
        <title>Isolation and whole genome analysis of endospore-forming bacteria from heroin.</title>
        <authorList>
            <person name="Kalinowski J."/>
            <person name="Ahrens B."/>
            <person name="Al-Dilaimi A."/>
            <person name="Winkler A."/>
            <person name="Wibberg D."/>
            <person name="Schleenbecker U."/>
            <person name="Ruckert C."/>
            <person name="Wolfel R."/>
            <person name="Grass G."/>
        </authorList>
    </citation>
    <scope>NUCLEOTIDE SEQUENCE [LARGE SCALE GENOMIC DNA]</scope>
    <source>
        <strain evidence="2 3">7523-2</strain>
    </source>
</reference>
<dbReference type="Pfam" id="PF01610">
    <property type="entry name" value="DDE_Tnp_ISL3"/>
    <property type="match status" value="1"/>
</dbReference>
<evidence type="ECO:0000259" key="1">
    <source>
        <dbReference type="Pfam" id="PF01610"/>
    </source>
</evidence>
<protein>
    <submittedName>
        <fullName evidence="2">ISL3 family transposase</fullName>
    </submittedName>
</protein>
<dbReference type="RefSeq" id="WP_143118029.1">
    <property type="nucleotide sequence ID" value="NZ_NPBS01000377.1"/>
</dbReference>
<organism evidence="2 3">
    <name type="scientific">Shouchella clausii</name>
    <name type="common">Alkalihalobacillus clausii</name>
    <dbReference type="NCBI Taxonomy" id="79880"/>
    <lineage>
        <taxon>Bacteria</taxon>
        <taxon>Bacillati</taxon>
        <taxon>Bacillota</taxon>
        <taxon>Bacilli</taxon>
        <taxon>Bacillales</taxon>
        <taxon>Bacillaceae</taxon>
        <taxon>Shouchella</taxon>
    </lineage>
</organism>
<dbReference type="PANTHER" id="PTHR33498">
    <property type="entry name" value="TRANSPOSASE FOR INSERTION SEQUENCE ELEMENT IS1557"/>
    <property type="match status" value="1"/>
</dbReference>
<evidence type="ECO:0000313" key="3">
    <source>
        <dbReference type="Proteomes" id="UP000216133"/>
    </source>
</evidence>
<feature type="domain" description="Transposase IS204/IS1001/IS1096/IS1165 DDE" evidence="1">
    <location>
        <begin position="1"/>
        <end position="59"/>
    </location>
</feature>